<keyword evidence="3" id="KW-1185">Reference proteome</keyword>
<name>A0AAW2GNQ3_9HYME</name>
<comment type="caution">
    <text evidence="2">The sequence shown here is derived from an EMBL/GenBank/DDBJ whole genome shotgun (WGS) entry which is preliminary data.</text>
</comment>
<reference evidence="2 3" key="1">
    <citation type="submission" date="2023-03" db="EMBL/GenBank/DDBJ databases">
        <title>High recombination rates correlate with genetic variation in Cardiocondyla obscurior ants.</title>
        <authorList>
            <person name="Errbii M."/>
        </authorList>
    </citation>
    <scope>NUCLEOTIDE SEQUENCE [LARGE SCALE GENOMIC DNA]</scope>
    <source>
        <strain evidence="2">Alpha-2009</strain>
        <tissue evidence="2">Whole body</tissue>
    </source>
</reference>
<protein>
    <submittedName>
        <fullName evidence="2">Uncharacterized protein</fullName>
    </submittedName>
</protein>
<keyword evidence="1" id="KW-0472">Membrane</keyword>
<keyword evidence="1" id="KW-0812">Transmembrane</keyword>
<evidence type="ECO:0000313" key="3">
    <source>
        <dbReference type="Proteomes" id="UP001430953"/>
    </source>
</evidence>
<organism evidence="2 3">
    <name type="scientific">Cardiocondyla obscurior</name>
    <dbReference type="NCBI Taxonomy" id="286306"/>
    <lineage>
        <taxon>Eukaryota</taxon>
        <taxon>Metazoa</taxon>
        <taxon>Ecdysozoa</taxon>
        <taxon>Arthropoda</taxon>
        <taxon>Hexapoda</taxon>
        <taxon>Insecta</taxon>
        <taxon>Pterygota</taxon>
        <taxon>Neoptera</taxon>
        <taxon>Endopterygota</taxon>
        <taxon>Hymenoptera</taxon>
        <taxon>Apocrita</taxon>
        <taxon>Aculeata</taxon>
        <taxon>Formicoidea</taxon>
        <taxon>Formicidae</taxon>
        <taxon>Myrmicinae</taxon>
        <taxon>Cardiocondyla</taxon>
    </lineage>
</organism>
<dbReference type="EMBL" id="JADYXP020000003">
    <property type="protein sequence ID" value="KAL0128242.1"/>
    <property type="molecule type" value="Genomic_DNA"/>
</dbReference>
<evidence type="ECO:0000313" key="2">
    <source>
        <dbReference type="EMBL" id="KAL0128242.1"/>
    </source>
</evidence>
<gene>
    <name evidence="2" type="ORF">PUN28_003476</name>
</gene>
<keyword evidence="1" id="KW-1133">Transmembrane helix</keyword>
<evidence type="ECO:0000256" key="1">
    <source>
        <dbReference type="SAM" id="Phobius"/>
    </source>
</evidence>
<proteinExistence type="predicted"/>
<feature type="transmembrane region" description="Helical" evidence="1">
    <location>
        <begin position="39"/>
        <end position="61"/>
    </location>
</feature>
<accession>A0AAW2GNQ3</accession>
<dbReference type="AlphaFoldDB" id="A0AAW2GNQ3"/>
<sequence length="122" mass="13760">MHGKCIAVPSVLSISFLLTRSRLLPNENSYVKDGSVRPRTACIISVILCIYFFEVCVLHICMRKHEEIIYRAQIAIHDVRTPSDSFIIPSCRMENSLDALLSLSPAHSEIIFFLILPTAKDV</sequence>
<dbReference type="Proteomes" id="UP001430953">
    <property type="component" value="Unassembled WGS sequence"/>
</dbReference>